<proteinExistence type="predicted"/>
<reference evidence="2 3" key="1">
    <citation type="journal article" date="2013" name="PLoS ONE">
        <title>Assembly-driven community genomics of a hypersaline microbial ecosystem.</title>
        <authorList>
            <person name="Podell S."/>
            <person name="Ugalde J.A."/>
            <person name="Narasingarao P."/>
            <person name="Banfield J.F."/>
            <person name="Heidelberg K.B."/>
            <person name="Allen E.E."/>
        </authorList>
    </citation>
    <scope>NUCLEOTIDE SEQUENCE [LARGE SCALE GENOMIC DNA]</scope>
    <source>
        <strain evidence="3">J07HQW1</strain>
    </source>
</reference>
<keyword evidence="1" id="KW-1133">Transmembrane helix</keyword>
<name>U1PAI6_9EURY</name>
<dbReference type="Proteomes" id="UP000030649">
    <property type="component" value="Unassembled WGS sequence"/>
</dbReference>
<protein>
    <submittedName>
        <fullName evidence="2">Uncharacterized protein</fullName>
    </submittedName>
</protein>
<sequence length="189" mass="21353">MVSILQTTNANSLRRIHRTNSSVEKTNDDPSELETTYLQAKNGAKVIGDSDAASEFFLKEMYYRRQKHLYKMSSPEIALWKTLSTIKWISNWLYNISCGYGERLLRTFGVSFLTILLFSGLYPFIREIGVAESLKFSFQSFVAFIAGTPQADISSVLSLIPSIEAFFGAFLIILFVLTLTDLYSVDGVR</sequence>
<evidence type="ECO:0000256" key="1">
    <source>
        <dbReference type="SAM" id="Phobius"/>
    </source>
</evidence>
<accession>U1PAI6</accession>
<dbReference type="EMBL" id="KE356560">
    <property type="protein sequence ID" value="ERG90567.1"/>
    <property type="molecule type" value="Genomic_DNA"/>
</dbReference>
<keyword evidence="1" id="KW-0812">Transmembrane</keyword>
<evidence type="ECO:0000313" key="2">
    <source>
        <dbReference type="EMBL" id="ERG90567.1"/>
    </source>
</evidence>
<keyword evidence="1" id="KW-0472">Membrane</keyword>
<evidence type="ECO:0000313" key="3">
    <source>
        <dbReference type="Proteomes" id="UP000030649"/>
    </source>
</evidence>
<dbReference type="HOGENOM" id="CLU_1431615_0_0_2"/>
<dbReference type="AlphaFoldDB" id="U1PAI6"/>
<feature type="transmembrane region" description="Helical" evidence="1">
    <location>
        <begin position="104"/>
        <end position="125"/>
    </location>
</feature>
<organism evidence="2 3">
    <name type="scientific">Haloquadratum walsbyi J07HQW1</name>
    <dbReference type="NCBI Taxonomy" id="1238424"/>
    <lineage>
        <taxon>Archaea</taxon>
        <taxon>Methanobacteriati</taxon>
        <taxon>Methanobacteriota</taxon>
        <taxon>Stenosarchaea group</taxon>
        <taxon>Halobacteria</taxon>
        <taxon>Halobacteriales</taxon>
        <taxon>Haloferacaceae</taxon>
        <taxon>Haloquadratum</taxon>
    </lineage>
</organism>
<feature type="transmembrane region" description="Helical" evidence="1">
    <location>
        <begin position="165"/>
        <end position="185"/>
    </location>
</feature>
<gene>
    <name evidence="2" type="ORF">J07HQW1_00591</name>
</gene>